<accession>A0A0C2R488</accession>
<sequence length="67" mass="7596">MPLKIIEISTLQLNLTNHKWAKFRKTKAGVNLHLRLVFMEKGVSYPEKAVIITAKEHNCGQLENHGG</sequence>
<dbReference type="PATRIC" id="fig|889306.3.peg.2607"/>
<protein>
    <submittedName>
        <fullName evidence="1">Transposase</fullName>
    </submittedName>
</protein>
<dbReference type="EMBL" id="JXRP01000018">
    <property type="protein sequence ID" value="KIL45050.1"/>
    <property type="molecule type" value="Genomic_DNA"/>
</dbReference>
<evidence type="ECO:0000313" key="2">
    <source>
        <dbReference type="Proteomes" id="UP000031938"/>
    </source>
</evidence>
<dbReference type="AlphaFoldDB" id="A0A0C2R488"/>
<proteinExistence type="predicted"/>
<gene>
    <name evidence="1" type="ORF">KP78_25940</name>
</gene>
<comment type="caution">
    <text evidence="1">The sequence shown here is derived from an EMBL/GenBank/DDBJ whole genome shotgun (WGS) entry which is preliminary data.</text>
</comment>
<keyword evidence="2" id="KW-1185">Reference proteome</keyword>
<name>A0A0C2R488_9BACL</name>
<dbReference type="STRING" id="889306.KP78_25940"/>
<evidence type="ECO:0000313" key="1">
    <source>
        <dbReference type="EMBL" id="KIL45050.1"/>
    </source>
</evidence>
<organism evidence="1 2">
    <name type="scientific">Jeotgalibacillus soli</name>
    <dbReference type="NCBI Taxonomy" id="889306"/>
    <lineage>
        <taxon>Bacteria</taxon>
        <taxon>Bacillati</taxon>
        <taxon>Bacillota</taxon>
        <taxon>Bacilli</taxon>
        <taxon>Bacillales</taxon>
        <taxon>Caryophanaceae</taxon>
        <taxon>Jeotgalibacillus</taxon>
    </lineage>
</organism>
<dbReference type="Proteomes" id="UP000031938">
    <property type="component" value="Unassembled WGS sequence"/>
</dbReference>
<reference evidence="1 2" key="1">
    <citation type="submission" date="2015-01" db="EMBL/GenBank/DDBJ databases">
        <title>Genome sequencing of Jeotgalibacillus soli.</title>
        <authorList>
            <person name="Goh K.M."/>
            <person name="Chan K.-G."/>
            <person name="Yaakop A.S."/>
            <person name="Ee R."/>
            <person name="Gan H.M."/>
            <person name="Chan C.S."/>
        </authorList>
    </citation>
    <scope>NUCLEOTIDE SEQUENCE [LARGE SCALE GENOMIC DNA]</scope>
    <source>
        <strain evidence="1 2">P9</strain>
    </source>
</reference>